<dbReference type="InterPro" id="IPR029052">
    <property type="entry name" value="Metallo-depent_PP-like"/>
</dbReference>
<dbReference type="Proteomes" id="UP001596067">
    <property type="component" value="Unassembled WGS sequence"/>
</dbReference>
<keyword evidence="2" id="KW-0378">Hydrolase</keyword>
<reference evidence="3" key="1">
    <citation type="journal article" date="2019" name="Int. J. Syst. Evol. Microbiol.">
        <title>The Global Catalogue of Microorganisms (GCM) 10K type strain sequencing project: providing services to taxonomists for standard genome sequencing and annotation.</title>
        <authorList>
            <consortium name="The Broad Institute Genomics Platform"/>
            <consortium name="The Broad Institute Genome Sequencing Center for Infectious Disease"/>
            <person name="Wu L."/>
            <person name="Ma J."/>
        </authorList>
    </citation>
    <scope>NUCLEOTIDE SEQUENCE [LARGE SCALE GENOMIC DNA]</scope>
    <source>
        <strain evidence="3">CGMCC 4.1469</strain>
    </source>
</reference>
<dbReference type="Gene3D" id="3.60.21.10">
    <property type="match status" value="1"/>
</dbReference>
<accession>A0ABW1F2C4</accession>
<dbReference type="GO" id="GO:0016787">
    <property type="term" value="F:hydrolase activity"/>
    <property type="evidence" value="ECO:0007669"/>
    <property type="project" value="UniProtKB-KW"/>
</dbReference>
<feature type="domain" description="Calcineurin-like phosphoesterase" evidence="1">
    <location>
        <begin position="22"/>
        <end position="256"/>
    </location>
</feature>
<dbReference type="InterPro" id="IPR004843">
    <property type="entry name" value="Calcineurin-like_PHP"/>
</dbReference>
<dbReference type="InterPro" id="IPR052963">
    <property type="entry name" value="Pantetheine_PDE"/>
</dbReference>
<dbReference type="Pfam" id="PF00149">
    <property type="entry name" value="Metallophos"/>
    <property type="match status" value="1"/>
</dbReference>
<dbReference type="EMBL" id="JBHSOD010000041">
    <property type="protein sequence ID" value="MFC5888541.1"/>
    <property type="molecule type" value="Genomic_DNA"/>
</dbReference>
<dbReference type="SUPFAM" id="SSF56300">
    <property type="entry name" value="Metallo-dependent phosphatases"/>
    <property type="match status" value="1"/>
</dbReference>
<proteinExistence type="predicted"/>
<dbReference type="PANTHER" id="PTHR36492">
    <property type="match status" value="1"/>
</dbReference>
<comment type="caution">
    <text evidence="2">The sequence shown here is derived from an EMBL/GenBank/DDBJ whole genome shotgun (WGS) entry which is preliminary data.</text>
</comment>
<sequence length="295" mass="33570">MTTENQSDADAARAGRTGRAGRLLAVSDLHISYQENRDLVEKLQPESPDDWLIVAGDVAELTTSIEWSLGLLAERFARVIWAPGNHELWTHPDDPVQLRGVARYEHLVELCRGLGVVTPEDPYPVWEGPGGPVAVAPLFLLYDYSFRAPGTTTKEESLAAAYSTGVVCTDERMLHPDPFPDRDSWCRERVRLTEERLAAHDPELPLVLVNHYPLVRQPTEILWYPEFAQWCGTELTADWHRRFNTAAMIYGHLHIPRVTSYDGVRFEEVSLGYPREWHRRGLPDPLLREVFPQQG</sequence>
<evidence type="ECO:0000313" key="3">
    <source>
        <dbReference type="Proteomes" id="UP001596067"/>
    </source>
</evidence>
<protein>
    <submittedName>
        <fullName evidence="2">Metallophosphoesterase family protein</fullName>
        <ecNumber evidence="2">3.1.-.-</ecNumber>
    </submittedName>
</protein>
<gene>
    <name evidence="2" type="ORF">ACFP0N_26595</name>
</gene>
<dbReference type="EC" id="3.1.-.-" evidence="2"/>
<dbReference type="RefSeq" id="WP_313763548.1">
    <property type="nucleotide sequence ID" value="NZ_BAAAVH010000113.1"/>
</dbReference>
<evidence type="ECO:0000259" key="1">
    <source>
        <dbReference type="Pfam" id="PF00149"/>
    </source>
</evidence>
<evidence type="ECO:0000313" key="2">
    <source>
        <dbReference type="EMBL" id="MFC5888541.1"/>
    </source>
</evidence>
<organism evidence="2 3">
    <name type="scientific">Kitasatospora aburaviensis</name>
    <dbReference type="NCBI Taxonomy" id="67265"/>
    <lineage>
        <taxon>Bacteria</taxon>
        <taxon>Bacillati</taxon>
        <taxon>Actinomycetota</taxon>
        <taxon>Actinomycetes</taxon>
        <taxon>Kitasatosporales</taxon>
        <taxon>Streptomycetaceae</taxon>
        <taxon>Kitasatospora</taxon>
    </lineage>
</organism>
<keyword evidence="3" id="KW-1185">Reference proteome</keyword>
<dbReference type="CDD" id="cd00838">
    <property type="entry name" value="MPP_superfamily"/>
    <property type="match status" value="1"/>
</dbReference>
<name>A0ABW1F2C4_9ACTN</name>
<dbReference type="PANTHER" id="PTHR36492:SF2">
    <property type="entry name" value="[ACYL-CARRIER-PROTEIN] PHOSPHODIESTERASE PPTH"/>
    <property type="match status" value="1"/>
</dbReference>